<dbReference type="Pfam" id="PF13191">
    <property type="entry name" value="AAA_16"/>
    <property type="match status" value="1"/>
</dbReference>
<dbReference type="GO" id="GO:0016301">
    <property type="term" value="F:kinase activity"/>
    <property type="evidence" value="ECO:0007669"/>
    <property type="project" value="UniProtKB-KW"/>
</dbReference>
<dbReference type="SUPFAM" id="SSF52540">
    <property type="entry name" value="P-loop containing nucleoside triphosphate hydrolases"/>
    <property type="match status" value="1"/>
</dbReference>
<dbReference type="SMART" id="SM00220">
    <property type="entry name" value="S_TKc"/>
    <property type="match status" value="1"/>
</dbReference>
<dbReference type="RefSeq" id="WP_394836457.1">
    <property type="nucleotide sequence ID" value="NZ_CP089929.1"/>
</dbReference>
<dbReference type="PANTHER" id="PTHR43642:SF1">
    <property type="entry name" value="HYBRID SIGNAL TRANSDUCTION HISTIDINE KINASE G"/>
    <property type="match status" value="1"/>
</dbReference>
<dbReference type="InterPro" id="IPR011009">
    <property type="entry name" value="Kinase-like_dom_sf"/>
</dbReference>
<keyword evidence="4" id="KW-1185">Reference proteome</keyword>
<name>A0ABZ2L7A6_9BACT</name>
<dbReference type="SMART" id="SM00331">
    <property type="entry name" value="PP2C_SIG"/>
    <property type="match status" value="1"/>
</dbReference>
<dbReference type="InterPro" id="IPR036457">
    <property type="entry name" value="PPM-type-like_dom_sf"/>
</dbReference>
<dbReference type="Pfam" id="PF00069">
    <property type="entry name" value="Pkinase"/>
    <property type="match status" value="1"/>
</dbReference>
<dbReference type="InterPro" id="IPR029016">
    <property type="entry name" value="GAF-like_dom_sf"/>
</dbReference>
<evidence type="ECO:0000259" key="2">
    <source>
        <dbReference type="PROSITE" id="PS50011"/>
    </source>
</evidence>
<dbReference type="SMART" id="SM00065">
    <property type="entry name" value="GAF"/>
    <property type="match status" value="1"/>
</dbReference>
<dbReference type="InterPro" id="IPR008271">
    <property type="entry name" value="Ser/Thr_kinase_AS"/>
</dbReference>
<dbReference type="Gene3D" id="3.60.40.10">
    <property type="entry name" value="PPM-type phosphatase domain"/>
    <property type="match status" value="1"/>
</dbReference>
<dbReference type="SUPFAM" id="SSF56112">
    <property type="entry name" value="Protein kinase-like (PK-like)"/>
    <property type="match status" value="1"/>
</dbReference>
<evidence type="ECO:0000256" key="1">
    <source>
        <dbReference type="SAM" id="Coils"/>
    </source>
</evidence>
<protein>
    <submittedName>
        <fullName evidence="3">Trifunctional serine/threonine-protein kinase/ATP-binding protein/SpoIIE family protein phosphatase</fullName>
    </submittedName>
</protein>
<proteinExistence type="predicted"/>
<dbReference type="SMART" id="SM00028">
    <property type="entry name" value="TPR"/>
    <property type="match status" value="3"/>
</dbReference>
<evidence type="ECO:0000313" key="4">
    <source>
        <dbReference type="Proteomes" id="UP001374803"/>
    </source>
</evidence>
<reference evidence="3" key="1">
    <citation type="submission" date="2021-12" db="EMBL/GenBank/DDBJ databases">
        <title>Discovery of the Pendulisporaceae a myxobacterial family with distinct sporulation behavior and unique specialized metabolism.</title>
        <authorList>
            <person name="Garcia R."/>
            <person name="Popoff A."/>
            <person name="Bader C.D."/>
            <person name="Loehr J."/>
            <person name="Walesch S."/>
            <person name="Walt C."/>
            <person name="Boldt J."/>
            <person name="Bunk B."/>
            <person name="Haeckl F.J.F.P.J."/>
            <person name="Gunesch A.P."/>
            <person name="Birkelbach J."/>
            <person name="Nuebel U."/>
            <person name="Pietschmann T."/>
            <person name="Bach T."/>
            <person name="Mueller R."/>
        </authorList>
    </citation>
    <scope>NUCLEOTIDE SEQUENCE</scope>
    <source>
        <strain evidence="3">MSr11367</strain>
    </source>
</reference>
<dbReference type="InterPro" id="IPR001932">
    <property type="entry name" value="PPM-type_phosphatase-like_dom"/>
</dbReference>
<dbReference type="PROSITE" id="PS50011">
    <property type="entry name" value="PROTEIN_KINASE_DOM"/>
    <property type="match status" value="1"/>
</dbReference>
<sequence length="1781" mass="194184">MLIYRGRRASDGRPIAAKVLRSAYPTARDIAKLRHEYTILSTLSLDNVVRVHDLEQDDGRFAIIMDDVPGDSLAHLLRARRLSFEQSLGVACSLAGALAAIHGQGILHKDVKPSNVLVDPSTFPSAIRVTLIDFGIATRLSQEARGAEPPGTLEGTLAYMAPEQTGRMNRGVDARADLYSLGVTIYELFAFALPFVSADPMELVHSHIARLPRALHEAAPEVPRAVSDIVMRLLRKVPEERYQSAAGVKADLDACLAQWRTTGTIAPFALAAHDQSGDLRIPQKLYGRDGEAAALLVAFDRVVAGRPELLLVAGYSGVGKSALVNEIHKPIARRRGYFVSGKFDQFDRSVPYAPITHAFRELVRQVLTERDEALAVWRQRLSSALGSNGQVIVDRIPELELVIGAQPAVPELAAAESQNRFVLVFQNFVRVFCSGDRPLVVFLDDLQWADPASLQLIRHLLTDPEGGHLLLIGAYRDNEVGPAHLLELTLAELRTDGAASNRTSSIALAPLELGHVAELLADTLRCTREDSTPLARAALDKTQGNPFFLTQFIRSLHERGLVAFDTNARTWTWDLGAIDRMMVTDNVVDLIVEKLRRLGPETQRVLTYAACIGHSFSLALLAELDERPPADVAADLWDALREGLVLPQDAEYRFFDGPAPAPARAETADGTLDVRYRFLHDRVQQAADSLVGDETRRAHHLKLGRLLRGKLERQRADEALFEVVRHLNFAAGDITSEDERIDLGRLNLTAARRAKAATAYAAAAAFAASGMAMLTESSWKSDYDLAFALYTERAECEYLIGQFDVAEPLFDRLLARANNKLERARVHNLRIVLYTTLGKFADAIDVGRAGLAVFGIDMPLIGPALDAALGTELTDVETNLGTRRIGDLVDAPLLTDPDRQAVLRLLMSLISAAYLTHPTLLGWVIVKQVNISLRYGHSDVSSCGYMMHGLVLAGVMGRYEQAQEFGRLALALNERFKNADLTCKLNFMYGVFLFFRQSLRTSLEYSQRAYAAGLESGDFPYLSYTCYSLLMGKLGLGVPLEELVPETDRFLTLMGRTKDAMATAFLRVGRQMLANLRHETHGPAPDALDDASFREEGFAARMVESGFLLVVLWYYIVKLQLRFIYEDYAGALEMAELAEANKASSTGHFFKTELPFYACLTAAALLTDTHTEDAPRYRALLETNAAELATFAENAPENYGHKDRLVAAECARLEGEHGKAAQLYDEAIALAQRNGFARDHALANELASKFYAARGRTTLARAYMTEAHFGYTRWGATAKVEDLERRYLHLLLRSDVAAESAGVSSRHTTSSSRSTTGDVPGSGRLDVATVVRAAHAISGELVLDRVLDRLLRIVLANAGAQRGSLLLQRDGKLLVEAVATVNPDVVRVGLASEIGTASDLATTVVHYVARTRESVVLDDASTDPRFTDDPYIASARPRSLLCVPMAHQGRLTGLLYLENRLVTGAFDRARVDLLQVLSAQAATAVENALLYAATQAATARLAQANETLEQQVAQRTEELRKTVADLWSEMDLARKIQTVLLPSEPALSGYDVAAVMVPASDVGGDYYDVFRASGTEWVVVGDVSGHGITAGLIMMMAQTAVRALAQNLGTGGAPPAPSEVLAAVNAAICRNLRKIGDGQYMTVTAFRFDGGTDGAVWYAGLHQDLLVYRAAKGTVEVIETTGVWLGVLDDIRTLLPDARLVLEPGDALLLFTDGLTEARRDGGLRGVTRVVEHLAAAAPVTQSARDLVQSVMDGLEGWEISDDVTVVAIRRTGTAHGGNGA</sequence>
<dbReference type="InterPro" id="IPR027417">
    <property type="entry name" value="P-loop_NTPase"/>
</dbReference>
<dbReference type="PANTHER" id="PTHR43642">
    <property type="entry name" value="HYBRID SIGNAL TRANSDUCTION HISTIDINE KINASE G"/>
    <property type="match status" value="1"/>
</dbReference>
<dbReference type="Pfam" id="PF01590">
    <property type="entry name" value="GAF"/>
    <property type="match status" value="1"/>
</dbReference>
<dbReference type="InterPro" id="IPR041664">
    <property type="entry name" value="AAA_16"/>
</dbReference>
<feature type="coiled-coil region" evidence="1">
    <location>
        <begin position="1494"/>
        <end position="1525"/>
    </location>
</feature>
<dbReference type="InterPro" id="IPR003018">
    <property type="entry name" value="GAF"/>
</dbReference>
<dbReference type="SUPFAM" id="SSF55781">
    <property type="entry name" value="GAF domain-like"/>
    <property type="match status" value="1"/>
</dbReference>
<dbReference type="Gene3D" id="3.30.450.40">
    <property type="match status" value="1"/>
</dbReference>
<keyword evidence="3" id="KW-0808">Transferase</keyword>
<dbReference type="Gene3D" id="3.40.50.300">
    <property type="entry name" value="P-loop containing nucleotide triphosphate hydrolases"/>
    <property type="match status" value="1"/>
</dbReference>
<dbReference type="Gene3D" id="3.30.200.20">
    <property type="entry name" value="Phosphorylase Kinase, domain 1"/>
    <property type="match status" value="1"/>
</dbReference>
<feature type="domain" description="Protein kinase" evidence="2">
    <location>
        <begin position="1"/>
        <end position="256"/>
    </location>
</feature>
<dbReference type="CDD" id="cd14014">
    <property type="entry name" value="STKc_PknB_like"/>
    <property type="match status" value="1"/>
</dbReference>
<gene>
    <name evidence="3" type="ORF">LVJ94_06075</name>
</gene>
<dbReference type="InterPro" id="IPR053159">
    <property type="entry name" value="Hybrid_Histidine_Kinase"/>
</dbReference>
<dbReference type="Proteomes" id="UP001374803">
    <property type="component" value="Chromosome"/>
</dbReference>
<organism evidence="3 4">
    <name type="scientific">Pendulispora rubella</name>
    <dbReference type="NCBI Taxonomy" id="2741070"/>
    <lineage>
        <taxon>Bacteria</taxon>
        <taxon>Pseudomonadati</taxon>
        <taxon>Myxococcota</taxon>
        <taxon>Myxococcia</taxon>
        <taxon>Myxococcales</taxon>
        <taxon>Sorangiineae</taxon>
        <taxon>Pendulisporaceae</taxon>
        <taxon>Pendulispora</taxon>
    </lineage>
</organism>
<dbReference type="InterPro" id="IPR011990">
    <property type="entry name" value="TPR-like_helical_dom_sf"/>
</dbReference>
<dbReference type="SUPFAM" id="SSF48452">
    <property type="entry name" value="TPR-like"/>
    <property type="match status" value="1"/>
</dbReference>
<evidence type="ECO:0000313" key="3">
    <source>
        <dbReference type="EMBL" id="WXB06799.1"/>
    </source>
</evidence>
<dbReference type="InterPro" id="IPR019734">
    <property type="entry name" value="TPR_rpt"/>
</dbReference>
<dbReference type="EMBL" id="CP089983">
    <property type="protein sequence ID" value="WXB06799.1"/>
    <property type="molecule type" value="Genomic_DNA"/>
</dbReference>
<keyword evidence="3" id="KW-0418">Kinase</keyword>
<dbReference type="SUPFAM" id="SSF81606">
    <property type="entry name" value="PP2C-like"/>
    <property type="match status" value="1"/>
</dbReference>
<accession>A0ABZ2L7A6</accession>
<dbReference type="Gene3D" id="1.10.510.10">
    <property type="entry name" value="Transferase(Phosphotransferase) domain 1"/>
    <property type="match status" value="1"/>
</dbReference>
<keyword evidence="1" id="KW-0175">Coiled coil</keyword>
<dbReference type="Pfam" id="PF07228">
    <property type="entry name" value="SpoIIE"/>
    <property type="match status" value="1"/>
</dbReference>
<dbReference type="PROSITE" id="PS00108">
    <property type="entry name" value="PROTEIN_KINASE_ST"/>
    <property type="match status" value="1"/>
</dbReference>
<dbReference type="InterPro" id="IPR000719">
    <property type="entry name" value="Prot_kinase_dom"/>
</dbReference>